<comment type="caution">
    <text evidence="1">The sequence shown here is derived from an EMBL/GenBank/DDBJ whole genome shotgun (WGS) entry which is preliminary data.</text>
</comment>
<proteinExistence type="predicted"/>
<reference evidence="1 2" key="1">
    <citation type="submission" date="2019-06" db="EMBL/GenBank/DDBJ databases">
        <title>Whole genome shotgun sequence of Vibrio comitans NBRC 102076.</title>
        <authorList>
            <person name="Hosoyama A."/>
            <person name="Uohara A."/>
            <person name="Ohji S."/>
            <person name="Ichikawa N."/>
        </authorList>
    </citation>
    <scope>NUCLEOTIDE SEQUENCE [LARGE SCALE GENOMIC DNA]</scope>
    <source>
        <strain evidence="1 2">NBRC 102076</strain>
    </source>
</reference>
<dbReference type="InterPro" id="IPR007396">
    <property type="entry name" value="TR_PAI2-type"/>
</dbReference>
<dbReference type="PIRSF" id="PIRSF010372">
    <property type="entry name" value="PaiB"/>
    <property type="match status" value="1"/>
</dbReference>
<dbReference type="AlphaFoldDB" id="A0A4Y3IIT0"/>
<dbReference type="InterPro" id="IPR012349">
    <property type="entry name" value="Split_barrel_FMN-bd"/>
</dbReference>
<dbReference type="Gene3D" id="2.30.110.10">
    <property type="entry name" value="Electron Transport, Fmn-binding Protein, Chain A"/>
    <property type="match status" value="1"/>
</dbReference>
<dbReference type="OrthoDB" id="9794948at2"/>
<dbReference type="PANTHER" id="PTHR35802">
    <property type="entry name" value="PROTEASE SYNTHASE AND SPORULATION PROTEIN PAI 2"/>
    <property type="match status" value="1"/>
</dbReference>
<sequence length="210" mass="23490">MYIPNKFRQENIEQLLGVVEQYPFATLTAQSEDGIEAVHLPLMLEQVDDKLLLKGHIAKANPLWKKVHSGSNVLVIFHGPNCYISPNHYPTKLENGRAVPTWNYVVVHAKGAISFIKDVDWIYSMIDQLTAQHEVNSPYPWSISDAPDGFIEKMLPAIVGIEIKLRAIEGQWKLSQNQPEVNQQGVVNGLSALNEPSALEVASWVRAQGK</sequence>
<dbReference type="EMBL" id="BJLH01000002">
    <property type="protein sequence ID" value="GEA59351.1"/>
    <property type="molecule type" value="Genomic_DNA"/>
</dbReference>
<organism evidence="1 2">
    <name type="scientific">Vibrio comitans NBRC 102076</name>
    <dbReference type="NCBI Taxonomy" id="1219078"/>
    <lineage>
        <taxon>Bacteria</taxon>
        <taxon>Pseudomonadati</taxon>
        <taxon>Pseudomonadota</taxon>
        <taxon>Gammaproteobacteria</taxon>
        <taxon>Vibrionales</taxon>
        <taxon>Vibrionaceae</taxon>
        <taxon>Vibrio</taxon>
    </lineage>
</organism>
<dbReference type="Pfam" id="PF04299">
    <property type="entry name" value="FMN_bind_2"/>
    <property type="match status" value="1"/>
</dbReference>
<evidence type="ECO:0000313" key="2">
    <source>
        <dbReference type="Proteomes" id="UP000318242"/>
    </source>
</evidence>
<dbReference type="SUPFAM" id="SSF50475">
    <property type="entry name" value="FMN-binding split barrel"/>
    <property type="match status" value="1"/>
</dbReference>
<gene>
    <name evidence="1" type="ORF">VCO01S_05440</name>
</gene>
<keyword evidence="2" id="KW-1185">Reference proteome</keyword>
<accession>A0A4Y3IIT0</accession>
<dbReference type="Proteomes" id="UP000318242">
    <property type="component" value="Unassembled WGS sequence"/>
</dbReference>
<dbReference type="PANTHER" id="PTHR35802:SF1">
    <property type="entry name" value="PROTEASE SYNTHASE AND SPORULATION PROTEIN PAI 2"/>
    <property type="match status" value="1"/>
</dbReference>
<dbReference type="RefSeq" id="WP_141269110.1">
    <property type="nucleotide sequence ID" value="NZ_BJLH01000002.1"/>
</dbReference>
<protein>
    <submittedName>
        <fullName evidence="1">Transcriptional regulator</fullName>
    </submittedName>
</protein>
<name>A0A4Y3IIT0_9VIBR</name>
<evidence type="ECO:0000313" key="1">
    <source>
        <dbReference type="EMBL" id="GEA59351.1"/>
    </source>
</evidence>